<dbReference type="SUPFAM" id="SSF55874">
    <property type="entry name" value="ATPase domain of HSP90 chaperone/DNA topoisomerase II/histidine kinase"/>
    <property type="match status" value="1"/>
</dbReference>
<evidence type="ECO:0000256" key="5">
    <source>
        <dbReference type="ARBA" id="ARBA00022777"/>
    </source>
</evidence>
<dbReference type="InterPro" id="IPR035965">
    <property type="entry name" value="PAS-like_dom_sf"/>
</dbReference>
<dbReference type="SMART" id="SM00388">
    <property type="entry name" value="HisKA"/>
    <property type="match status" value="1"/>
</dbReference>
<dbReference type="OrthoDB" id="9808408at2"/>
<dbReference type="CDD" id="cd00082">
    <property type="entry name" value="HisKA"/>
    <property type="match status" value="1"/>
</dbReference>
<organism evidence="12 13">
    <name type="scientific">Sphaerotilus sulfidivorans</name>
    <dbReference type="NCBI Taxonomy" id="639200"/>
    <lineage>
        <taxon>Bacteria</taxon>
        <taxon>Pseudomonadati</taxon>
        <taxon>Pseudomonadota</taxon>
        <taxon>Betaproteobacteria</taxon>
        <taxon>Burkholderiales</taxon>
        <taxon>Sphaerotilaceae</taxon>
        <taxon>Sphaerotilus</taxon>
    </lineage>
</organism>
<comment type="catalytic activity">
    <reaction evidence="1">
        <text>ATP + protein L-histidine = ADP + protein N-phospho-L-histidine.</text>
        <dbReference type="EC" id="2.7.13.3"/>
    </reaction>
</comment>
<dbReference type="Gene3D" id="3.30.450.20">
    <property type="entry name" value="PAS domain"/>
    <property type="match status" value="2"/>
</dbReference>
<dbReference type="RefSeq" id="WP_149503049.1">
    <property type="nucleotide sequence ID" value="NZ_CP035708.1"/>
</dbReference>
<feature type="domain" description="PAC" evidence="10">
    <location>
        <begin position="341"/>
        <end position="392"/>
    </location>
</feature>
<evidence type="ECO:0000313" key="13">
    <source>
        <dbReference type="Proteomes" id="UP000323522"/>
    </source>
</evidence>
<gene>
    <name evidence="11" type="ORF">ABIC99_001339</name>
    <name evidence="12" type="ORF">EWH46_05605</name>
</gene>
<keyword evidence="14" id="KW-1185">Reference proteome</keyword>
<dbReference type="InterPro" id="IPR050351">
    <property type="entry name" value="BphY/WalK/GraS-like"/>
</dbReference>
<evidence type="ECO:0000259" key="8">
    <source>
        <dbReference type="PROSITE" id="PS50109"/>
    </source>
</evidence>
<keyword evidence="6" id="KW-0472">Membrane</keyword>
<dbReference type="SMART" id="SM00091">
    <property type="entry name" value="PAS"/>
    <property type="match status" value="3"/>
</dbReference>
<evidence type="ECO:0000259" key="9">
    <source>
        <dbReference type="PROSITE" id="PS50112"/>
    </source>
</evidence>
<dbReference type="GO" id="GO:0030295">
    <property type="term" value="F:protein kinase activator activity"/>
    <property type="evidence" value="ECO:0007669"/>
    <property type="project" value="TreeGrafter"/>
</dbReference>
<dbReference type="SUPFAM" id="SSF47384">
    <property type="entry name" value="Homodimeric domain of signal transducing histidine kinase"/>
    <property type="match status" value="1"/>
</dbReference>
<dbReference type="InterPro" id="IPR004358">
    <property type="entry name" value="Sig_transdc_His_kin-like_C"/>
</dbReference>
<sequence>MSATVPPDLLAALVPDAAVLVDDGDGLVRGFNTAAARLFGPGLQPGRAMCTLIGPEHRKALQALLAEPPADEQTQTVTRRLPLRLETGAPAGLSPRAMLRVGLRHAGLRLWQFEELGRPERHDPLHLRIFDAMPHAMLVVDHEARVLAGNAAALELFGLDPQALRGRRIDQLGWIHLDDHGHPRAFDAGMLHEMLAAEPAPGQPRGSRQLCLPAQDGRLERWLDLSATSVALLPGLPTTSHVCAIVDISERVRAERQRQQADQLLARFMQLSPGAPFALELDGAPARLRFTIISPGLCRAFGRDEHELAAPDFRVLPHVHAQDRDAMAQAMREAALHLTDFHHEFRLLHPLRGPVWHEARATVEIDATGRPGAYGYLLDISARKRAEQQLEAMHAGLEQRVRERTEELEAKHREMERFTYSVSHDLKAPLRGLDGYSRLLLAEKRDQLDDEGRLFVDNIRQAARQMSQLIEDLLAYSRVERLRPTLVALPLRGLIDEALAELDDNLRRQASEIRIDTGTLSVRGERRGLLLVLRNLLDNAIKFRRPDRPCQITITARPLEAPGGGTELTIADNGIGFDMRYHDRIFEIFQRLHRVEDYPGTGIGLAIVRKAMERMNGRIHARAEPGRGATFVLEFPPAAGSIGGQDP</sequence>
<dbReference type="InterPro" id="IPR005467">
    <property type="entry name" value="His_kinase_dom"/>
</dbReference>
<dbReference type="GO" id="GO:0000155">
    <property type="term" value="F:phosphorelay sensor kinase activity"/>
    <property type="evidence" value="ECO:0007669"/>
    <property type="project" value="InterPro"/>
</dbReference>
<keyword evidence="5" id="KW-0418">Kinase</keyword>
<dbReference type="InterPro" id="IPR000700">
    <property type="entry name" value="PAS-assoc_C"/>
</dbReference>
<dbReference type="GO" id="GO:0016020">
    <property type="term" value="C:membrane"/>
    <property type="evidence" value="ECO:0007669"/>
    <property type="project" value="UniProtKB-SubCell"/>
</dbReference>
<evidence type="ECO:0000256" key="4">
    <source>
        <dbReference type="ARBA" id="ARBA00022679"/>
    </source>
</evidence>
<dbReference type="EC" id="2.7.13.3" evidence="2"/>
<dbReference type="EMBL" id="CP035708">
    <property type="protein sequence ID" value="QEN00309.1"/>
    <property type="molecule type" value="Genomic_DNA"/>
</dbReference>
<keyword evidence="4" id="KW-0808">Transferase</keyword>
<dbReference type="AlphaFoldDB" id="A0A5C1Q000"/>
<proteinExistence type="predicted"/>
<dbReference type="InterPro" id="IPR036097">
    <property type="entry name" value="HisK_dim/P_sf"/>
</dbReference>
<protein>
    <recommendedName>
        <fullName evidence="2">histidine kinase</fullName>
        <ecNumber evidence="2">2.7.13.3</ecNumber>
    </recommendedName>
</protein>
<reference evidence="12 13" key="1">
    <citation type="submission" date="2019-02" db="EMBL/GenBank/DDBJ databases">
        <title>Complete Genome Sequence and Methylome Analysis of Sphaerotilus natans subsp. sulfidivorans D-507.</title>
        <authorList>
            <person name="Fomenkov A."/>
            <person name="Gridneva E."/>
            <person name="Smolyakov D."/>
            <person name="Dubinina G."/>
            <person name="Vincze T."/>
            <person name="Grabovich M."/>
            <person name="Roberts R.J."/>
        </authorList>
    </citation>
    <scope>NUCLEOTIDE SEQUENCE [LARGE SCALE GENOMIC DNA]</scope>
    <source>
        <strain evidence="12 13">D-507</strain>
    </source>
</reference>
<dbReference type="GO" id="GO:0000156">
    <property type="term" value="F:phosphorelay response regulator activity"/>
    <property type="evidence" value="ECO:0007669"/>
    <property type="project" value="TreeGrafter"/>
</dbReference>
<dbReference type="InterPro" id="IPR003661">
    <property type="entry name" value="HisK_dim/P_dom"/>
</dbReference>
<dbReference type="Pfam" id="PF02518">
    <property type="entry name" value="HATPase_c"/>
    <property type="match status" value="1"/>
</dbReference>
<dbReference type="Gene3D" id="1.10.287.130">
    <property type="match status" value="1"/>
</dbReference>
<feature type="domain" description="PAS" evidence="9">
    <location>
        <begin position="261"/>
        <end position="334"/>
    </location>
</feature>
<dbReference type="GO" id="GO:0007234">
    <property type="term" value="P:osmosensory signaling via phosphorelay pathway"/>
    <property type="evidence" value="ECO:0007669"/>
    <property type="project" value="TreeGrafter"/>
</dbReference>
<dbReference type="FunFam" id="1.10.287.130:FF:000070">
    <property type="entry name" value="Histidine kinase sensor protein"/>
    <property type="match status" value="1"/>
</dbReference>
<evidence type="ECO:0000313" key="14">
    <source>
        <dbReference type="Proteomes" id="UP001549111"/>
    </source>
</evidence>
<reference evidence="11 14" key="2">
    <citation type="submission" date="2024-06" db="EMBL/GenBank/DDBJ databases">
        <title>Genomic Encyclopedia of Type Strains, Phase IV (KMG-IV): sequencing the most valuable type-strain genomes for metagenomic binning, comparative biology and taxonomic classification.</title>
        <authorList>
            <person name="Goeker M."/>
        </authorList>
    </citation>
    <scope>NUCLEOTIDE SEQUENCE [LARGE SCALE GENOMIC DNA]</scope>
    <source>
        <strain evidence="11 14">D-501</strain>
    </source>
</reference>
<evidence type="ECO:0000313" key="12">
    <source>
        <dbReference type="EMBL" id="QEN00309.1"/>
    </source>
</evidence>
<dbReference type="PROSITE" id="PS50113">
    <property type="entry name" value="PAC"/>
    <property type="match status" value="1"/>
</dbReference>
<dbReference type="Pfam" id="PF00512">
    <property type="entry name" value="HisKA"/>
    <property type="match status" value="1"/>
</dbReference>
<evidence type="ECO:0000259" key="10">
    <source>
        <dbReference type="PROSITE" id="PS50113"/>
    </source>
</evidence>
<feature type="coiled-coil region" evidence="7">
    <location>
        <begin position="387"/>
        <end position="414"/>
    </location>
</feature>
<evidence type="ECO:0000256" key="2">
    <source>
        <dbReference type="ARBA" id="ARBA00012438"/>
    </source>
</evidence>
<dbReference type="PANTHER" id="PTHR42878">
    <property type="entry name" value="TWO-COMPONENT HISTIDINE KINASE"/>
    <property type="match status" value="1"/>
</dbReference>
<dbReference type="NCBIfam" id="TIGR00229">
    <property type="entry name" value="sensory_box"/>
    <property type="match status" value="1"/>
</dbReference>
<accession>A0A5C1Q000</accession>
<name>A0A5C1Q000_9BURK</name>
<dbReference type="PROSITE" id="PS50109">
    <property type="entry name" value="HIS_KIN"/>
    <property type="match status" value="1"/>
</dbReference>
<dbReference type="InterPro" id="IPR000014">
    <property type="entry name" value="PAS"/>
</dbReference>
<dbReference type="PRINTS" id="PR00344">
    <property type="entry name" value="BCTRLSENSOR"/>
</dbReference>
<dbReference type="InterPro" id="IPR013655">
    <property type="entry name" value="PAS_fold_3"/>
</dbReference>
<dbReference type="Pfam" id="PF13188">
    <property type="entry name" value="PAS_8"/>
    <property type="match status" value="1"/>
</dbReference>
<dbReference type="Gene3D" id="3.30.565.10">
    <property type="entry name" value="Histidine kinase-like ATPase, C-terminal domain"/>
    <property type="match status" value="1"/>
</dbReference>
<evidence type="ECO:0000256" key="3">
    <source>
        <dbReference type="ARBA" id="ARBA00022553"/>
    </source>
</evidence>
<dbReference type="KEGG" id="snn:EWH46_05605"/>
<dbReference type="SUPFAM" id="SSF55785">
    <property type="entry name" value="PYP-like sensor domain (PAS domain)"/>
    <property type="match status" value="2"/>
</dbReference>
<dbReference type="Pfam" id="PF08447">
    <property type="entry name" value="PAS_3"/>
    <property type="match status" value="1"/>
</dbReference>
<dbReference type="PANTHER" id="PTHR42878:SF15">
    <property type="entry name" value="BACTERIOPHYTOCHROME"/>
    <property type="match status" value="1"/>
</dbReference>
<keyword evidence="3" id="KW-0597">Phosphoprotein</keyword>
<evidence type="ECO:0000256" key="6">
    <source>
        <dbReference type="ARBA" id="ARBA00023136"/>
    </source>
</evidence>
<dbReference type="InterPro" id="IPR003594">
    <property type="entry name" value="HATPase_dom"/>
</dbReference>
<feature type="domain" description="PAS" evidence="9">
    <location>
        <begin position="128"/>
        <end position="198"/>
    </location>
</feature>
<dbReference type="InterPro" id="IPR036890">
    <property type="entry name" value="HATPase_C_sf"/>
</dbReference>
<dbReference type="EMBL" id="JBEPLS010000004">
    <property type="protein sequence ID" value="MET3603548.1"/>
    <property type="molecule type" value="Genomic_DNA"/>
</dbReference>
<dbReference type="CDD" id="cd00130">
    <property type="entry name" value="PAS"/>
    <property type="match status" value="2"/>
</dbReference>
<keyword evidence="7" id="KW-0175">Coiled coil</keyword>
<dbReference type="Proteomes" id="UP000323522">
    <property type="component" value="Chromosome"/>
</dbReference>
<evidence type="ECO:0000313" key="11">
    <source>
        <dbReference type="EMBL" id="MET3603548.1"/>
    </source>
</evidence>
<evidence type="ECO:0000256" key="7">
    <source>
        <dbReference type="SAM" id="Coils"/>
    </source>
</evidence>
<feature type="domain" description="Histidine kinase" evidence="8">
    <location>
        <begin position="421"/>
        <end position="639"/>
    </location>
</feature>
<evidence type="ECO:0000256" key="1">
    <source>
        <dbReference type="ARBA" id="ARBA00000085"/>
    </source>
</evidence>
<dbReference type="SMART" id="SM00387">
    <property type="entry name" value="HATPase_c"/>
    <property type="match status" value="1"/>
</dbReference>
<dbReference type="Proteomes" id="UP001549111">
    <property type="component" value="Unassembled WGS sequence"/>
</dbReference>
<dbReference type="PROSITE" id="PS50112">
    <property type="entry name" value="PAS"/>
    <property type="match status" value="2"/>
</dbReference>